<dbReference type="OrthoDB" id="2981328at2759"/>
<evidence type="ECO:0000313" key="1">
    <source>
        <dbReference type="EMBL" id="THU83253.1"/>
    </source>
</evidence>
<reference evidence="1 2" key="1">
    <citation type="journal article" date="2019" name="Nat. Ecol. Evol.">
        <title>Megaphylogeny resolves global patterns of mushroom evolution.</title>
        <authorList>
            <person name="Varga T."/>
            <person name="Krizsan K."/>
            <person name="Foldi C."/>
            <person name="Dima B."/>
            <person name="Sanchez-Garcia M."/>
            <person name="Sanchez-Ramirez S."/>
            <person name="Szollosi G.J."/>
            <person name="Szarkandi J.G."/>
            <person name="Papp V."/>
            <person name="Albert L."/>
            <person name="Andreopoulos W."/>
            <person name="Angelini C."/>
            <person name="Antonin V."/>
            <person name="Barry K.W."/>
            <person name="Bougher N.L."/>
            <person name="Buchanan P."/>
            <person name="Buyck B."/>
            <person name="Bense V."/>
            <person name="Catcheside P."/>
            <person name="Chovatia M."/>
            <person name="Cooper J."/>
            <person name="Damon W."/>
            <person name="Desjardin D."/>
            <person name="Finy P."/>
            <person name="Geml J."/>
            <person name="Haridas S."/>
            <person name="Hughes K."/>
            <person name="Justo A."/>
            <person name="Karasinski D."/>
            <person name="Kautmanova I."/>
            <person name="Kiss B."/>
            <person name="Kocsube S."/>
            <person name="Kotiranta H."/>
            <person name="LaButti K.M."/>
            <person name="Lechner B.E."/>
            <person name="Liimatainen K."/>
            <person name="Lipzen A."/>
            <person name="Lukacs Z."/>
            <person name="Mihaltcheva S."/>
            <person name="Morgado L.N."/>
            <person name="Niskanen T."/>
            <person name="Noordeloos M.E."/>
            <person name="Ohm R.A."/>
            <person name="Ortiz-Santana B."/>
            <person name="Ovrebo C."/>
            <person name="Racz N."/>
            <person name="Riley R."/>
            <person name="Savchenko A."/>
            <person name="Shiryaev A."/>
            <person name="Soop K."/>
            <person name="Spirin V."/>
            <person name="Szebenyi C."/>
            <person name="Tomsovsky M."/>
            <person name="Tulloss R.E."/>
            <person name="Uehling J."/>
            <person name="Grigoriev I.V."/>
            <person name="Vagvolgyi C."/>
            <person name="Papp T."/>
            <person name="Martin F.M."/>
            <person name="Miettinen O."/>
            <person name="Hibbett D.S."/>
            <person name="Nagy L.G."/>
        </authorList>
    </citation>
    <scope>NUCLEOTIDE SEQUENCE [LARGE SCALE GENOMIC DNA]</scope>
    <source>
        <strain evidence="1 2">CBS 962.96</strain>
    </source>
</reference>
<organism evidence="1 2">
    <name type="scientific">Dendrothele bispora (strain CBS 962.96)</name>
    <dbReference type="NCBI Taxonomy" id="1314807"/>
    <lineage>
        <taxon>Eukaryota</taxon>
        <taxon>Fungi</taxon>
        <taxon>Dikarya</taxon>
        <taxon>Basidiomycota</taxon>
        <taxon>Agaricomycotina</taxon>
        <taxon>Agaricomycetes</taxon>
        <taxon>Agaricomycetidae</taxon>
        <taxon>Agaricales</taxon>
        <taxon>Agaricales incertae sedis</taxon>
        <taxon>Dendrothele</taxon>
    </lineage>
</organism>
<dbReference type="Proteomes" id="UP000297245">
    <property type="component" value="Unassembled WGS sequence"/>
</dbReference>
<gene>
    <name evidence="1" type="ORF">K435DRAFT_871477</name>
</gene>
<sequence length="207" mass="23994">MPQSRKVDQQKAKAAFRIPKHAKKILFPPPHGSIWDTLKFNMPTISSSHRSPPDLSHFFSSNESMDINDTTLLQLQKLPIPPSLTVQQLESFSCEQWLAGARSILYAHSPGNQTHFPLWILSFWSFSVTHFTTVVRPWTRVLEWINGCQKDESLAQEAYLTHAMLESVSWRKPKAGFTDSRPVHTLWRLWKPVVIDRNTNEYSRDRQ</sequence>
<keyword evidence="2" id="KW-1185">Reference proteome</keyword>
<evidence type="ECO:0000313" key="2">
    <source>
        <dbReference type="Proteomes" id="UP000297245"/>
    </source>
</evidence>
<accession>A0A4S8L4J6</accession>
<name>A0A4S8L4J6_DENBC</name>
<protein>
    <submittedName>
        <fullName evidence="1">Uncharacterized protein</fullName>
    </submittedName>
</protein>
<dbReference type="EMBL" id="ML179675">
    <property type="protein sequence ID" value="THU83253.1"/>
    <property type="molecule type" value="Genomic_DNA"/>
</dbReference>
<dbReference type="AlphaFoldDB" id="A0A4S8L4J6"/>
<proteinExistence type="predicted"/>